<proteinExistence type="predicted"/>
<protein>
    <submittedName>
        <fullName evidence="1">Str. FM013</fullName>
    </submittedName>
</protein>
<dbReference type="AlphaFoldDB" id="A0A0G4PUG6"/>
<keyword evidence="2" id="KW-1185">Reference proteome</keyword>
<gene>
    <name evidence="1" type="ORF">PCAMFM013_S045g000016</name>
</gene>
<dbReference type="STRING" id="1429867.A0A0G4PUG6"/>
<evidence type="ECO:0000313" key="2">
    <source>
        <dbReference type="Proteomes" id="UP000053732"/>
    </source>
</evidence>
<organism evidence="1 2">
    <name type="scientific">Penicillium camemberti (strain FM 013)</name>
    <dbReference type="NCBI Taxonomy" id="1429867"/>
    <lineage>
        <taxon>Eukaryota</taxon>
        <taxon>Fungi</taxon>
        <taxon>Dikarya</taxon>
        <taxon>Ascomycota</taxon>
        <taxon>Pezizomycotina</taxon>
        <taxon>Eurotiomycetes</taxon>
        <taxon>Eurotiomycetidae</taxon>
        <taxon>Eurotiales</taxon>
        <taxon>Aspergillaceae</taxon>
        <taxon>Penicillium</taxon>
    </lineage>
</organism>
<dbReference type="EMBL" id="HG793178">
    <property type="protein sequence ID" value="CRL30150.1"/>
    <property type="molecule type" value="Genomic_DNA"/>
</dbReference>
<sequence>MGDKWKKNYKRTFVPKQSKEEYPIPIPAEAYKGGDKVSDDLSRFPHIKNGRIQFREQDLIEASVKLFTRIDELVDEEISKTKQRGLTL</sequence>
<dbReference type="Proteomes" id="UP000053732">
    <property type="component" value="Unassembled WGS sequence"/>
</dbReference>
<name>A0A0G4PUG6_PENC3</name>
<reference evidence="1 2" key="1">
    <citation type="journal article" date="2014" name="Nat. Commun.">
        <title>Multiple recent horizontal transfers of a large genomic region in cheese making fungi.</title>
        <authorList>
            <person name="Cheeseman K."/>
            <person name="Ropars J."/>
            <person name="Renault P."/>
            <person name="Dupont J."/>
            <person name="Gouzy J."/>
            <person name="Branca A."/>
            <person name="Abraham A.L."/>
            <person name="Ceppi M."/>
            <person name="Conseiller E."/>
            <person name="Debuchy R."/>
            <person name="Malagnac F."/>
            <person name="Goarin A."/>
            <person name="Silar P."/>
            <person name="Lacoste S."/>
            <person name="Sallet E."/>
            <person name="Bensimon A."/>
            <person name="Giraud T."/>
            <person name="Brygoo Y."/>
        </authorList>
    </citation>
    <scope>NUCLEOTIDE SEQUENCE [LARGE SCALE GENOMIC DNA]</scope>
    <source>
        <strain evidence="2">FM 013</strain>
    </source>
</reference>
<evidence type="ECO:0000313" key="1">
    <source>
        <dbReference type="EMBL" id="CRL30150.1"/>
    </source>
</evidence>
<accession>A0A0G4PUG6</accession>